<gene>
    <name evidence="1" type="ORF">JHL16_34710</name>
</gene>
<protein>
    <submittedName>
        <fullName evidence="1">Uncharacterized protein</fullName>
    </submittedName>
</protein>
<evidence type="ECO:0000313" key="2">
    <source>
        <dbReference type="Proteomes" id="UP000616151"/>
    </source>
</evidence>
<dbReference type="Proteomes" id="UP000616151">
    <property type="component" value="Unassembled WGS sequence"/>
</dbReference>
<accession>A0ACC5RGH5</accession>
<organism evidence="1 2">
    <name type="scientific">Taklimakanibacter albus</name>
    <dbReference type="NCBI Taxonomy" id="2800327"/>
    <lineage>
        <taxon>Bacteria</taxon>
        <taxon>Pseudomonadati</taxon>
        <taxon>Pseudomonadota</taxon>
        <taxon>Alphaproteobacteria</taxon>
        <taxon>Hyphomicrobiales</taxon>
        <taxon>Aestuariivirgaceae</taxon>
        <taxon>Taklimakanibacter</taxon>
    </lineage>
</organism>
<evidence type="ECO:0000313" key="1">
    <source>
        <dbReference type="EMBL" id="MBK1871570.1"/>
    </source>
</evidence>
<comment type="caution">
    <text evidence="1">The sequence shown here is derived from an EMBL/GenBank/DDBJ whole genome shotgun (WGS) entry which is preliminary data.</text>
</comment>
<keyword evidence="2" id="KW-1185">Reference proteome</keyword>
<dbReference type="EMBL" id="JAENHL010000009">
    <property type="protein sequence ID" value="MBK1871570.1"/>
    <property type="molecule type" value="Genomic_DNA"/>
</dbReference>
<sequence>MPDLPSYSAMMTEMEAVNLILRSCGIAPLTTNMALDETPDGAKAHGELMDTARNVLSSGWNFNRNINVKLAPNVDGHVLLPANTLKVDTICTDYGKPLIQRGAKLYDREANSFVIGKEIIVEIYVMLAWEEIPQVARNYIAVVAARRATGGKIITSGEAWQFTREDELKALTLLEQHDSDIEDFDSYNVNPHFAKMGRR</sequence>
<reference evidence="1" key="1">
    <citation type="submission" date="2021-01" db="EMBL/GenBank/DDBJ databases">
        <authorList>
            <person name="Sun Q."/>
        </authorList>
    </citation>
    <scope>NUCLEOTIDE SEQUENCE</scope>
    <source>
        <strain evidence="1">YIM B02566</strain>
    </source>
</reference>
<name>A0ACC5RGH5_9HYPH</name>
<proteinExistence type="predicted"/>